<dbReference type="Proteomes" id="UP001548590">
    <property type="component" value="Unassembled WGS sequence"/>
</dbReference>
<comment type="caution">
    <text evidence="3">The sequence shown here is derived from an EMBL/GenBank/DDBJ whole genome shotgun (WGS) entry which is preliminary data.</text>
</comment>
<sequence length="264" mass="28336">MRRLLLALICLMLSAAVSAQQRMEILSLRHRLPEQVLPTLQGLLEPGGSVSAMSGKIIVRSSPGNIAELRQALEAIDQPVRRLLISVRQGGSRNSEATRIGADGRVILRGDEVDVRARADAESGRRSESENIVSRVQTVEDGEALIQLGQSVPVPATQTVYGPNGVVVTRGAQYVSTGSGFMARPRLAGNNVTVSIAPQSQRMSPGGRIEGSGLQTTVSGRLGEWIPLGGVSQQSERTERGLSRYGDSRSEISSDFWIRVEALD</sequence>
<accession>A0ABV2CW40</accession>
<dbReference type="Pfam" id="PF03958">
    <property type="entry name" value="Secretin_N"/>
    <property type="match status" value="1"/>
</dbReference>
<protein>
    <submittedName>
        <fullName evidence="3">Secretin N-terminal domain-containing protein</fullName>
    </submittedName>
</protein>
<proteinExistence type="predicted"/>
<evidence type="ECO:0000256" key="1">
    <source>
        <dbReference type="SAM" id="SignalP"/>
    </source>
</evidence>
<dbReference type="EMBL" id="JBEWLZ010000013">
    <property type="protein sequence ID" value="MET1491627.1"/>
    <property type="molecule type" value="Genomic_DNA"/>
</dbReference>
<evidence type="ECO:0000313" key="3">
    <source>
        <dbReference type="EMBL" id="MET1491627.1"/>
    </source>
</evidence>
<gene>
    <name evidence="3" type="ORF">ABVT11_17435</name>
</gene>
<feature type="chain" id="PRO_5045571138" evidence="1">
    <location>
        <begin position="20"/>
        <end position="264"/>
    </location>
</feature>
<keyword evidence="4" id="KW-1185">Reference proteome</keyword>
<feature type="domain" description="NolW-like" evidence="2">
    <location>
        <begin position="24"/>
        <end position="81"/>
    </location>
</feature>
<dbReference type="InterPro" id="IPR005644">
    <property type="entry name" value="NolW-like"/>
</dbReference>
<keyword evidence="1" id="KW-0732">Signal</keyword>
<reference evidence="3 4" key="1">
    <citation type="submission" date="2024-07" db="EMBL/GenBank/DDBJ databases">
        <title>Uliginosibacterium paludis KCTC:42655.</title>
        <authorList>
            <person name="Kim M.K."/>
        </authorList>
    </citation>
    <scope>NUCLEOTIDE SEQUENCE [LARGE SCALE GENOMIC DNA]</scope>
    <source>
        <strain evidence="3 4">KCTC 42655</strain>
    </source>
</reference>
<organism evidence="3 4">
    <name type="scientific">Uliginosibacterium paludis</name>
    <dbReference type="NCBI Taxonomy" id="1615952"/>
    <lineage>
        <taxon>Bacteria</taxon>
        <taxon>Pseudomonadati</taxon>
        <taxon>Pseudomonadota</taxon>
        <taxon>Betaproteobacteria</taxon>
        <taxon>Rhodocyclales</taxon>
        <taxon>Zoogloeaceae</taxon>
        <taxon>Uliginosibacterium</taxon>
    </lineage>
</organism>
<feature type="signal peptide" evidence="1">
    <location>
        <begin position="1"/>
        <end position="19"/>
    </location>
</feature>
<dbReference type="RefSeq" id="WP_345929425.1">
    <property type="nucleotide sequence ID" value="NZ_JBDIVF010000010.1"/>
</dbReference>
<name>A0ABV2CW40_9RHOO</name>
<evidence type="ECO:0000313" key="4">
    <source>
        <dbReference type="Proteomes" id="UP001548590"/>
    </source>
</evidence>
<evidence type="ECO:0000259" key="2">
    <source>
        <dbReference type="Pfam" id="PF03958"/>
    </source>
</evidence>